<dbReference type="RefSeq" id="XP_014160119.1">
    <property type="nucleotide sequence ID" value="XM_014304644.1"/>
</dbReference>
<reference evidence="2 3" key="1">
    <citation type="submission" date="2011-02" db="EMBL/GenBank/DDBJ databases">
        <title>The Genome Sequence of Sphaeroforma arctica JP610.</title>
        <authorList>
            <consortium name="The Broad Institute Genome Sequencing Platform"/>
            <person name="Russ C."/>
            <person name="Cuomo C."/>
            <person name="Young S.K."/>
            <person name="Zeng Q."/>
            <person name="Gargeya S."/>
            <person name="Alvarado L."/>
            <person name="Berlin A."/>
            <person name="Chapman S.B."/>
            <person name="Chen Z."/>
            <person name="Freedman E."/>
            <person name="Gellesch M."/>
            <person name="Goldberg J."/>
            <person name="Griggs A."/>
            <person name="Gujja S."/>
            <person name="Heilman E."/>
            <person name="Heiman D."/>
            <person name="Howarth C."/>
            <person name="Mehta T."/>
            <person name="Neiman D."/>
            <person name="Pearson M."/>
            <person name="Roberts A."/>
            <person name="Saif S."/>
            <person name="Shea T."/>
            <person name="Shenoy N."/>
            <person name="Sisk P."/>
            <person name="Stolte C."/>
            <person name="Sykes S."/>
            <person name="White J."/>
            <person name="Yandava C."/>
            <person name="Burger G."/>
            <person name="Gray M.W."/>
            <person name="Holland P.W.H."/>
            <person name="King N."/>
            <person name="Lang F.B.F."/>
            <person name="Roger A.J."/>
            <person name="Ruiz-Trillo I."/>
            <person name="Haas B."/>
            <person name="Nusbaum C."/>
            <person name="Birren B."/>
        </authorList>
    </citation>
    <scope>NUCLEOTIDE SEQUENCE [LARGE SCALE GENOMIC DNA]</scope>
    <source>
        <strain evidence="2 3">JP610</strain>
    </source>
</reference>
<accession>A0A0L0GB21</accession>
<dbReference type="EMBL" id="KQ241662">
    <property type="protein sequence ID" value="KNC86217.1"/>
    <property type="molecule type" value="Genomic_DNA"/>
</dbReference>
<evidence type="ECO:0000313" key="2">
    <source>
        <dbReference type="EMBL" id="KNC86217.1"/>
    </source>
</evidence>
<protein>
    <submittedName>
        <fullName evidence="2">Uncharacterized protein</fullName>
    </submittedName>
</protein>
<evidence type="ECO:0000256" key="1">
    <source>
        <dbReference type="SAM" id="MobiDB-lite"/>
    </source>
</evidence>
<dbReference type="GeneID" id="25902131"/>
<evidence type="ECO:0000313" key="3">
    <source>
        <dbReference type="Proteomes" id="UP000054560"/>
    </source>
</evidence>
<gene>
    <name evidence="2" type="ORF">SARC_01627</name>
</gene>
<dbReference type="AlphaFoldDB" id="A0A0L0GB21"/>
<dbReference type="Proteomes" id="UP000054560">
    <property type="component" value="Unassembled WGS sequence"/>
</dbReference>
<sequence length="342" mass="37872">MPVPMHTMDMETILCEQREPREFNLRHAPRNTSALHAALDQVVAPNRMNIQLDSDSDVHRDESNTRNRPVSFNTQSTTDHGLHRQPRDESIHVLPHPRRGDLECDDMIDLSAAEEEDISRDIILAVSSGPGTHNNRRQTFRVGENLERQSYTHYTITSEEERAWNDSSVQQSAFAFLSSLRGRRLASELPEELQDMTIHSPGSGRHTEDNEVDIAHHVAFNPSVVSGRQSHQDAPEDVEECSAQIAEYTELDSTESNTGMAANGAYDSVVHATAMRNALGLSSNNGVCMMEEVVVGERPASAINRRGANGGGGQRQRRSAGQRAAARPPVVALSHLMDDEDE</sequence>
<feature type="compositionally biased region" description="Basic and acidic residues" evidence="1">
    <location>
        <begin position="56"/>
        <end position="65"/>
    </location>
</feature>
<feature type="compositionally biased region" description="Polar residues" evidence="1">
    <location>
        <begin position="66"/>
        <end position="79"/>
    </location>
</feature>
<organism evidence="2 3">
    <name type="scientific">Sphaeroforma arctica JP610</name>
    <dbReference type="NCBI Taxonomy" id="667725"/>
    <lineage>
        <taxon>Eukaryota</taxon>
        <taxon>Ichthyosporea</taxon>
        <taxon>Ichthyophonida</taxon>
        <taxon>Sphaeroforma</taxon>
    </lineage>
</organism>
<proteinExistence type="predicted"/>
<feature type="region of interest" description="Disordered" evidence="1">
    <location>
        <begin position="301"/>
        <end position="342"/>
    </location>
</feature>
<keyword evidence="3" id="KW-1185">Reference proteome</keyword>
<name>A0A0L0GB21_9EUKA</name>
<feature type="region of interest" description="Disordered" evidence="1">
    <location>
        <begin position="53"/>
        <end position="87"/>
    </location>
</feature>